<evidence type="ECO:0008006" key="9">
    <source>
        <dbReference type="Google" id="ProtNLM"/>
    </source>
</evidence>
<dbReference type="Proteomes" id="UP000803884">
    <property type="component" value="Unassembled WGS sequence"/>
</dbReference>
<comment type="caution">
    <text evidence="7">The sequence shown here is derived from an EMBL/GenBank/DDBJ whole genome shotgun (WGS) entry which is preliminary data.</text>
</comment>
<feature type="transmembrane region" description="Helical" evidence="6">
    <location>
        <begin position="133"/>
        <end position="152"/>
    </location>
</feature>
<dbReference type="InterPro" id="IPR001248">
    <property type="entry name" value="Pur-cyt_permease"/>
</dbReference>
<evidence type="ECO:0000313" key="7">
    <source>
        <dbReference type="EMBL" id="KAL1583203.1"/>
    </source>
</evidence>
<dbReference type="PANTHER" id="PTHR30618">
    <property type="entry name" value="NCS1 FAMILY PURINE/PYRIMIDINE TRANSPORTER"/>
    <property type="match status" value="1"/>
</dbReference>
<comment type="subcellular location">
    <subcellularLocation>
        <location evidence="1">Membrane</location>
        <topology evidence="1">Multi-pass membrane protein</topology>
    </subcellularLocation>
</comment>
<dbReference type="InterPro" id="IPR045225">
    <property type="entry name" value="Uracil/uridine/allantoin_perm"/>
</dbReference>
<evidence type="ECO:0000256" key="5">
    <source>
        <dbReference type="ARBA" id="ARBA00023136"/>
    </source>
</evidence>
<keyword evidence="3 6" id="KW-0812">Transmembrane</keyword>
<evidence type="ECO:0000256" key="6">
    <source>
        <dbReference type="SAM" id="Phobius"/>
    </source>
</evidence>
<dbReference type="EMBL" id="JAAQHG020000038">
    <property type="protein sequence ID" value="KAL1583203.1"/>
    <property type="molecule type" value="Genomic_DNA"/>
</dbReference>
<comment type="similarity">
    <text evidence="2">Belongs to the purine-cytosine permease (2.A.39) family.</text>
</comment>
<dbReference type="Pfam" id="PF02133">
    <property type="entry name" value="Transp_cyt_pur"/>
    <property type="match status" value="1"/>
</dbReference>
<sequence>MVKFKAPSKAYMAAPFRSKQAFIDFLKSPEGNEGHATVGDPRWSNKDLEPTPVEQRTWTWFNLPLYWLSNQFSLVGWNTGSALVTVGLTWQQSFVSACIGSFLAAVVVVLMARPGVKYHIGFPVLARSVMGMYGSYFFVFIRAIVCIIWYGIQSFYAGNVLSVMLRCIFGSSWHNFENTLSATANVTSKQLLAFFMAWLMEFPFMWIHPKSIHYIFTIKGCTMPIAAFALFGWCMANGGGLKAMDLASSGAELSPSVTPLGWSIMSGINTIFGSLSPMLVNQPDLARYCKKPRDAGISQGISVFVSSIVVFFLGMASTTSIQARWGVAHWNIWDLLDAILDHYFNAGARAGIFFVALAFFFGVFATNFGANSIPFGADMTGLFPKWLTIRRGQVLCAILGVVVQPWQLMANASAFLSFLGSYNIFMAPLCACIIVDYFLVRKGNVHVPSCYDGKSSGLYWFWSGVNWCGVAAWLLGTTMGIPGLIGQYEPQLISNAARYMYMMGWLLTFFTSAVIYYIIAIFFKPQIFPTGREAAPFEREWLANEGREGFFEGERDGEEYFAPATPPMTDAEEFHVGEKGCKADV</sequence>
<dbReference type="GO" id="GO:0005886">
    <property type="term" value="C:plasma membrane"/>
    <property type="evidence" value="ECO:0007669"/>
    <property type="project" value="TreeGrafter"/>
</dbReference>
<reference evidence="7 8" key="1">
    <citation type="journal article" date="2020" name="Microbiol. Resour. Announc.">
        <title>Draft Genome Sequence of a Cladosporium Species Isolated from the Mesophotic Ascidian Didemnum maculosum.</title>
        <authorList>
            <person name="Gioti A."/>
            <person name="Siaperas R."/>
            <person name="Nikolaivits E."/>
            <person name="Le Goff G."/>
            <person name="Ouazzani J."/>
            <person name="Kotoulas G."/>
            <person name="Topakas E."/>
        </authorList>
    </citation>
    <scope>NUCLEOTIDE SEQUENCE [LARGE SCALE GENOMIC DNA]</scope>
    <source>
        <strain evidence="7 8">TM138-S3</strain>
    </source>
</reference>
<keyword evidence="4 6" id="KW-1133">Transmembrane helix</keyword>
<feature type="transmembrane region" description="Helical" evidence="6">
    <location>
        <begin position="343"/>
        <end position="368"/>
    </location>
</feature>
<gene>
    <name evidence="7" type="ORF">WHR41_07965</name>
</gene>
<evidence type="ECO:0000256" key="4">
    <source>
        <dbReference type="ARBA" id="ARBA00022989"/>
    </source>
</evidence>
<dbReference type="CDD" id="cd11482">
    <property type="entry name" value="SLC-NCS1sbd_NRT1-like"/>
    <property type="match status" value="1"/>
</dbReference>
<evidence type="ECO:0000313" key="8">
    <source>
        <dbReference type="Proteomes" id="UP000803884"/>
    </source>
</evidence>
<feature type="transmembrane region" description="Helical" evidence="6">
    <location>
        <begin position="301"/>
        <end position="323"/>
    </location>
</feature>
<name>A0AB34KIV7_9PEZI</name>
<feature type="transmembrane region" description="Helical" evidence="6">
    <location>
        <begin position="94"/>
        <end position="112"/>
    </location>
</feature>
<dbReference type="AlphaFoldDB" id="A0AB34KIV7"/>
<feature type="transmembrane region" description="Helical" evidence="6">
    <location>
        <begin position="389"/>
        <end position="408"/>
    </location>
</feature>
<dbReference type="PANTHER" id="PTHR30618:SF0">
    <property type="entry name" value="PURINE-URACIL PERMEASE NCS1"/>
    <property type="match status" value="1"/>
</dbReference>
<organism evidence="7 8">
    <name type="scientific">Cladosporium halotolerans</name>
    <dbReference type="NCBI Taxonomy" id="1052096"/>
    <lineage>
        <taxon>Eukaryota</taxon>
        <taxon>Fungi</taxon>
        <taxon>Dikarya</taxon>
        <taxon>Ascomycota</taxon>
        <taxon>Pezizomycotina</taxon>
        <taxon>Dothideomycetes</taxon>
        <taxon>Dothideomycetidae</taxon>
        <taxon>Cladosporiales</taxon>
        <taxon>Cladosporiaceae</taxon>
        <taxon>Cladosporium</taxon>
    </lineage>
</organism>
<dbReference type="Gene3D" id="1.10.4160.10">
    <property type="entry name" value="Hydantoin permease"/>
    <property type="match status" value="1"/>
</dbReference>
<evidence type="ECO:0000256" key="1">
    <source>
        <dbReference type="ARBA" id="ARBA00004141"/>
    </source>
</evidence>
<keyword evidence="5 6" id="KW-0472">Membrane</keyword>
<dbReference type="RefSeq" id="XP_069226310.1">
    <property type="nucleotide sequence ID" value="XM_069376569.1"/>
</dbReference>
<keyword evidence="8" id="KW-1185">Reference proteome</keyword>
<evidence type="ECO:0000256" key="2">
    <source>
        <dbReference type="ARBA" id="ARBA00008974"/>
    </source>
</evidence>
<feature type="transmembrane region" description="Helical" evidence="6">
    <location>
        <begin position="220"/>
        <end position="240"/>
    </location>
</feature>
<dbReference type="GO" id="GO:0015205">
    <property type="term" value="F:nucleobase transmembrane transporter activity"/>
    <property type="evidence" value="ECO:0007669"/>
    <property type="project" value="TreeGrafter"/>
</dbReference>
<proteinExistence type="inferred from homology"/>
<feature type="transmembrane region" description="Helical" evidence="6">
    <location>
        <begin position="459"/>
        <end position="481"/>
    </location>
</feature>
<accession>A0AB34KIV7</accession>
<dbReference type="GeneID" id="96009407"/>
<protein>
    <recommendedName>
        <fullName evidence="9">Allantoin permease</fullName>
    </recommendedName>
</protein>
<evidence type="ECO:0000256" key="3">
    <source>
        <dbReference type="ARBA" id="ARBA00022692"/>
    </source>
</evidence>
<feature type="transmembrane region" description="Helical" evidence="6">
    <location>
        <begin position="191"/>
        <end position="208"/>
    </location>
</feature>
<feature type="transmembrane region" description="Helical" evidence="6">
    <location>
        <begin position="414"/>
        <end position="439"/>
    </location>
</feature>
<feature type="transmembrane region" description="Helical" evidence="6">
    <location>
        <begin position="501"/>
        <end position="523"/>
    </location>
</feature>